<dbReference type="AlphaFoldDB" id="B3DY12"/>
<organism evidence="1 2">
    <name type="scientific">Methylacidiphilum infernorum (isolate V4)</name>
    <name type="common">Methylokorus infernorum (strain V4)</name>
    <dbReference type="NCBI Taxonomy" id="481448"/>
    <lineage>
        <taxon>Bacteria</taxon>
        <taxon>Pseudomonadati</taxon>
        <taxon>Verrucomicrobiota</taxon>
        <taxon>Methylacidiphilae</taxon>
        <taxon>Methylacidiphilales</taxon>
        <taxon>Methylacidiphilaceae</taxon>
        <taxon>Methylacidiphilum (ex Ratnadevi et al. 2023)</taxon>
    </lineage>
</organism>
<proteinExistence type="predicted"/>
<protein>
    <submittedName>
        <fullName evidence="1">Uncharacterized protein</fullName>
    </submittedName>
</protein>
<evidence type="ECO:0000313" key="2">
    <source>
        <dbReference type="Proteomes" id="UP000009149"/>
    </source>
</evidence>
<sequence>MFLTQVSAPQTILKDEIGRLIACIYPGVNLAIPGDYSSSTLDEG</sequence>
<name>B3DY12_METI4</name>
<dbReference type="STRING" id="481448.Minf_1910"/>
<dbReference type="EMBL" id="CP000975">
    <property type="protein sequence ID" value="ACD83964.1"/>
    <property type="molecule type" value="Genomic_DNA"/>
</dbReference>
<reference evidence="1 2" key="1">
    <citation type="journal article" date="2008" name="Biol. Direct">
        <title>Complete genome sequence of the extremely acidophilic methanotroph isolate V4, Methylacidiphilum infernorum, a representative of the bacterial phylum Verrucomicrobia.</title>
        <authorList>
            <person name="Hou S."/>
            <person name="Makarova K.S."/>
            <person name="Saw J.H."/>
            <person name="Senin P."/>
            <person name="Ly B.V."/>
            <person name="Zhou Z."/>
            <person name="Ren Y."/>
            <person name="Wang J."/>
            <person name="Galperin M.Y."/>
            <person name="Omelchenko M.V."/>
            <person name="Wolf Y.I."/>
            <person name="Yutin N."/>
            <person name="Koonin E.V."/>
            <person name="Stott M.B."/>
            <person name="Mountain B.W."/>
            <person name="Crowe M.A."/>
            <person name="Smirnova A.V."/>
            <person name="Dunfield P.F."/>
            <person name="Feng L."/>
            <person name="Wang L."/>
            <person name="Alam M."/>
        </authorList>
    </citation>
    <scope>NUCLEOTIDE SEQUENCE [LARGE SCALE GENOMIC DNA]</scope>
    <source>
        <strain evidence="2">Isolate V4</strain>
    </source>
</reference>
<dbReference type="Proteomes" id="UP000009149">
    <property type="component" value="Chromosome"/>
</dbReference>
<dbReference type="KEGG" id="min:Minf_1910"/>
<gene>
    <name evidence="1" type="ordered locus">Minf_1910</name>
</gene>
<dbReference type="HOGENOM" id="CLU_3218514_0_0_0"/>
<evidence type="ECO:0000313" key="1">
    <source>
        <dbReference type="EMBL" id="ACD83964.1"/>
    </source>
</evidence>
<accession>B3DY12</accession>